<reference evidence="1" key="7">
    <citation type="journal article" date="2005" name="Science">
        <title>The Transcriptional Landscape of the Mammalian Genome.</title>
        <authorList>
            <consortium name="The FANTOM Consortium"/>
            <consortium name="Riken Genome Exploration Research Group and Genome Science Group (Genome Network Project Core Group)"/>
        </authorList>
    </citation>
    <scope>NUCLEOTIDE SEQUENCE</scope>
    <source>
        <strain evidence="1">C57BL/6J</strain>
        <tissue evidence="1">Testis</tissue>
    </source>
</reference>
<sequence length="72" mass="8311">MEGRSELVIPLELELQMAMSCHRDPGDLTEKTTHRLILLFHDVSCRYQTQVARPGSKLFWPFSHLTGPVEIF</sequence>
<reference evidence="1" key="1">
    <citation type="journal article" date="1999" name="Methods Enzymol.">
        <title>High-efficiency full-length cDNA cloning.</title>
        <authorList>
            <person name="Carninci P."/>
            <person name="Hayashizaki Y."/>
        </authorList>
    </citation>
    <scope>NUCLEOTIDE SEQUENCE</scope>
    <source>
        <strain evidence="1">C57BL/6J</strain>
        <tissue evidence="1">Testis</tissue>
    </source>
</reference>
<reference evidence="1" key="3">
    <citation type="journal article" date="2000" name="Genome Res.">
        <title>RIKEN integrated sequence analysis (RISA) system--384-format sequencing pipeline with 384 multicapillary sequencer.</title>
        <authorList>
            <person name="Shibata K."/>
            <person name="Itoh M."/>
            <person name="Aizawa K."/>
            <person name="Nagaoka S."/>
            <person name="Sasaki N."/>
            <person name="Carninci P."/>
            <person name="Konno H."/>
            <person name="Akiyama J."/>
            <person name="Nishi K."/>
            <person name="Kitsunai T."/>
            <person name="Tashiro H."/>
            <person name="Itoh M."/>
            <person name="Sumi N."/>
            <person name="Ishii Y."/>
            <person name="Nakamura S."/>
            <person name="Hazama M."/>
            <person name="Nishine T."/>
            <person name="Harada A."/>
            <person name="Yamamoto R."/>
            <person name="Matsumoto H."/>
            <person name="Sakaguchi S."/>
            <person name="Ikegami T."/>
            <person name="Kashiwagi K."/>
            <person name="Fujiwake S."/>
            <person name="Inoue K."/>
            <person name="Togawa Y."/>
            <person name="Izawa M."/>
            <person name="Ohara E."/>
            <person name="Watahiki M."/>
            <person name="Yoneda Y."/>
            <person name="Ishikawa T."/>
            <person name="Ozawa K."/>
            <person name="Tanaka T."/>
            <person name="Matsuura S."/>
            <person name="Kawai J."/>
            <person name="Okazaki Y."/>
            <person name="Muramatsu M."/>
            <person name="Inoue Y."/>
            <person name="Kira A."/>
            <person name="Hayashizaki Y."/>
        </authorList>
    </citation>
    <scope>NUCLEOTIDE SEQUENCE</scope>
    <source>
        <strain evidence="1">C57BL/6J</strain>
        <tissue evidence="1">Testis</tissue>
    </source>
</reference>
<reference evidence="1" key="4">
    <citation type="submission" date="2000-07" db="EMBL/GenBank/DDBJ databases">
        <authorList>
            <person name="Adachi J."/>
            <person name="Aizawa K."/>
            <person name="Akahira S."/>
            <person name="Akimura T."/>
            <person name="Arai A."/>
            <person name="Aono H."/>
            <person name="Arakawa T."/>
            <person name="Bono H."/>
            <person name="Carninci P."/>
            <person name="Fukuda S."/>
            <person name="Fukunishi Y."/>
            <person name="Furuno M."/>
            <person name="Hanagaki T."/>
            <person name="Hara A."/>
            <person name="Hayatsu N."/>
            <person name="Hiramoto K."/>
            <person name="Hiraoka T."/>
            <person name="Hori F."/>
            <person name="Imotani K."/>
            <person name="Ishii Y."/>
            <person name="Itoh M."/>
            <person name="Izawa M."/>
            <person name="Kasukawa T."/>
            <person name="Kato H."/>
            <person name="Kawai J."/>
            <person name="Kojima Y."/>
            <person name="Konno H."/>
            <person name="Kouda M."/>
            <person name="Koya S."/>
            <person name="Kurihara C."/>
            <person name="Matsuyama T."/>
            <person name="Miyazaki A."/>
            <person name="Nishi K."/>
            <person name="Nomura K."/>
            <person name="Numazaki R."/>
            <person name="Ohno M."/>
            <person name="Okazaki Y."/>
            <person name="Okido T."/>
            <person name="Owa C."/>
            <person name="Saito H."/>
            <person name="Saito R."/>
            <person name="Sakai C."/>
            <person name="Sakai K."/>
            <person name="Sano H."/>
            <person name="Sasaki D."/>
            <person name="Shibata K."/>
            <person name="Shibata Y."/>
            <person name="Shinagawa A."/>
            <person name="Shiraki T."/>
            <person name="Sogabe Y."/>
            <person name="Suzuki H."/>
            <person name="Tagami M."/>
            <person name="Tagawa A."/>
            <person name="Takahashi F."/>
            <person name="Tanaka T."/>
            <person name="Tejima Y."/>
            <person name="Toya T."/>
            <person name="Yamamura T."/>
            <person name="Yasunishi A."/>
            <person name="Yoshida K."/>
            <person name="Yoshino M."/>
            <person name="Muramatsu M."/>
            <person name="Hayashizaki Y."/>
        </authorList>
    </citation>
    <scope>NUCLEOTIDE SEQUENCE</scope>
    <source>
        <strain evidence="1">C57BL/6J</strain>
        <tissue evidence="1">Testis</tissue>
    </source>
</reference>
<dbReference type="MGI" id="MGI:1914936">
    <property type="gene designation" value="Sp3os"/>
</dbReference>
<organism evidence="1">
    <name type="scientific">Mus musculus</name>
    <name type="common">Mouse</name>
    <dbReference type="NCBI Taxonomy" id="10090"/>
    <lineage>
        <taxon>Eukaryota</taxon>
        <taxon>Metazoa</taxon>
        <taxon>Chordata</taxon>
        <taxon>Craniata</taxon>
        <taxon>Vertebrata</taxon>
        <taxon>Euteleostomi</taxon>
        <taxon>Mammalia</taxon>
        <taxon>Eutheria</taxon>
        <taxon>Euarchontoglires</taxon>
        <taxon>Glires</taxon>
        <taxon>Rodentia</taxon>
        <taxon>Myomorpha</taxon>
        <taxon>Muroidea</taxon>
        <taxon>Muridae</taxon>
        <taxon>Murinae</taxon>
        <taxon>Mus</taxon>
        <taxon>Mus</taxon>
    </lineage>
</organism>
<gene>
    <name evidence="2" type="primary">Sp3os</name>
    <name evidence="2" type="synonym">1700011J10Rik</name>
</gene>
<evidence type="ECO:0000313" key="2">
    <source>
        <dbReference type="MGI" id="MGI:1914936"/>
    </source>
</evidence>
<accession>Q8CF42</accession>
<proteinExistence type="evidence at transcript level"/>
<dbReference type="AlphaFoldDB" id="Q8CF42"/>
<reference evidence="1" key="2">
    <citation type="journal article" date="2000" name="Genome Res.">
        <title>Normalization and subtraction of cap-trapper-selected cDNAs to prepare full-length cDNA libraries for rapid discovery of new genes.</title>
        <authorList>
            <person name="Carninci P."/>
            <person name="Shibata Y."/>
            <person name="Hayatsu N."/>
            <person name="Sugahara Y."/>
            <person name="Shibata K."/>
            <person name="Itoh M."/>
            <person name="Konno H."/>
            <person name="Okazaki Y."/>
            <person name="Muramatsu M."/>
            <person name="Hayashizaki Y."/>
        </authorList>
    </citation>
    <scope>NUCLEOTIDE SEQUENCE</scope>
    <source>
        <strain evidence="1">C57BL/6J</strain>
        <tissue evidence="1">Testis</tissue>
    </source>
</reference>
<evidence type="ECO:0000313" key="1">
    <source>
        <dbReference type="EMBL" id="BAC25127.1"/>
    </source>
</evidence>
<name>Q8CF42_MOUSE</name>
<dbReference type="EMBL" id="AK005870">
    <property type="protein sequence ID" value="BAC25127.1"/>
    <property type="molecule type" value="mRNA"/>
</dbReference>
<reference evidence="1" key="6">
    <citation type="journal article" date="2002" name="Nature">
        <title>Analysis of the mouse transcriptome based on functional annotation of 60,770 full-length cDNAs.</title>
        <authorList>
            <consortium name="The FANTOM Consortium and the RIKEN Genome Exploration Research Group Phase I and II Team"/>
        </authorList>
    </citation>
    <scope>NUCLEOTIDE SEQUENCE</scope>
    <source>
        <strain evidence="1">C57BL/6J</strain>
        <tissue evidence="1">Testis</tissue>
    </source>
</reference>
<dbReference type="AGR" id="MGI:1914936"/>
<protein>
    <submittedName>
        <fullName evidence="1">Uncharacterized protein</fullName>
    </submittedName>
</protein>
<reference evidence="1" key="5">
    <citation type="journal article" date="2001" name="Nature">
        <title>Functional annotation of a full-length mouse cDNA collection.</title>
        <authorList>
            <consortium name="The RIKEN Genome Exploration Research Group Phase II Team and the FANTOM Consortium"/>
        </authorList>
    </citation>
    <scope>NUCLEOTIDE SEQUENCE</scope>
    <source>
        <strain evidence="1">C57BL/6J</strain>
        <tissue evidence="1">Testis</tissue>
    </source>
</reference>
<reference evidence="1" key="8">
    <citation type="journal article" date="2005" name="Science">
        <title>Antisense Transcription in the Mammalian Transcriptome.</title>
        <authorList>
            <consortium name="RIKEN Genome Exploration Research Group and Genome Science Group (Genome Network Project Core Group) and the FANTOM Consortium"/>
        </authorList>
    </citation>
    <scope>NUCLEOTIDE SEQUENCE</scope>
    <source>
        <strain evidence="1">C57BL/6J</strain>
        <tissue evidence="1">Testis</tissue>
    </source>
</reference>